<dbReference type="AlphaFoldDB" id="A0A2M8KWI1"/>
<dbReference type="EMBL" id="PFEF01000007">
    <property type="protein sequence ID" value="PJE64261.1"/>
    <property type="molecule type" value="Genomic_DNA"/>
</dbReference>
<accession>A0A2M8KWI1</accession>
<gene>
    <name evidence="1" type="ORF">COU90_03530</name>
</gene>
<protein>
    <submittedName>
        <fullName evidence="1">Uncharacterized protein</fullName>
    </submittedName>
</protein>
<reference evidence="2" key="1">
    <citation type="submission" date="2017-09" db="EMBL/GenBank/DDBJ databases">
        <title>Depth-based differentiation of microbial function through sediment-hosted aquifers and enrichment of novel symbionts in the deep terrestrial subsurface.</title>
        <authorList>
            <person name="Probst A.J."/>
            <person name="Ladd B."/>
            <person name="Jarett J.K."/>
            <person name="Geller-Mcgrath D.E."/>
            <person name="Sieber C.M.K."/>
            <person name="Emerson J.B."/>
            <person name="Anantharaman K."/>
            <person name="Thomas B.C."/>
            <person name="Malmstrom R."/>
            <person name="Stieglmeier M."/>
            <person name="Klingl A."/>
            <person name="Woyke T."/>
            <person name="Ryan C.M."/>
            <person name="Banfield J.F."/>
        </authorList>
    </citation>
    <scope>NUCLEOTIDE SEQUENCE [LARGE SCALE GENOMIC DNA]</scope>
</reference>
<comment type="caution">
    <text evidence="1">The sequence shown here is derived from an EMBL/GenBank/DDBJ whole genome shotgun (WGS) entry which is preliminary data.</text>
</comment>
<proteinExistence type="predicted"/>
<name>A0A2M8KWI1_9BACT</name>
<evidence type="ECO:0000313" key="1">
    <source>
        <dbReference type="EMBL" id="PJE64261.1"/>
    </source>
</evidence>
<sequence>MHISTEAIHRILGFGHEVPLEPEEMARELVVTFFPQDGEIISPRVQKFTECLETAFHNLDVQIVPYEDTLVDVPRSLLLKRFFYAFFNNLKLLAPVIFDAEETRRHLTLKMLLQVKNGKKIKEGITVIVVGERKTGNLAMDNMISFARSQVITIVDMPEHISEQSTFREHFDTAFQLFAHHMTNIVLGVGDKKWLLYNFNASHPIYPFGENFEEIILNSLIPKIAAPLRPPKLKQFIVREHTFSIADKTHKRYVEDIVEGGSILDRTGLWPAGKSVNDLAFRTEFYQWIGGVHLDHRTGMSFGFLARQMALSLPTIYTKKEAREKFGNAFPKTKDYFTVDDIFHVVVATPNESFVVPVPNVYLVTQRSGANKMHMNPAEDTVKIGLEQGKMIIETPENVILRNDYKPSYDTYVMLAHAVGAAIFGAVLKRTCPDSIFVKMLEEDGMALSHWHGYINDAYLPEGWHVYGADNPPVSCSSFQSAIYAFQGKEKAFHHSMESNTEYKGDIHIEPQHGTNITFRTLKELGEFLTSNQDISALGNKYLKSPYETSSQ</sequence>
<dbReference type="Proteomes" id="UP000229098">
    <property type="component" value="Unassembled WGS sequence"/>
</dbReference>
<evidence type="ECO:0000313" key="2">
    <source>
        <dbReference type="Proteomes" id="UP000229098"/>
    </source>
</evidence>
<organism evidence="1 2">
    <name type="scientific">Candidatus Ryanbacteria bacterium CG10_big_fil_rev_8_21_14_0_10_43_42</name>
    <dbReference type="NCBI Taxonomy" id="1974864"/>
    <lineage>
        <taxon>Bacteria</taxon>
        <taxon>Candidatus Ryaniibacteriota</taxon>
    </lineage>
</organism>